<gene>
    <name evidence="2" type="ORF">NO357_06335</name>
</gene>
<organism evidence="2 3">
    <name type="scientific">Marimonas arenosa</name>
    <dbReference type="NCBI Taxonomy" id="1795305"/>
    <lineage>
        <taxon>Bacteria</taxon>
        <taxon>Pseudomonadati</taxon>
        <taxon>Pseudomonadota</taxon>
        <taxon>Alphaproteobacteria</taxon>
        <taxon>Rhodobacterales</taxon>
        <taxon>Paracoccaceae</taxon>
        <taxon>Marimonas</taxon>
    </lineage>
</organism>
<dbReference type="AlphaFoldDB" id="A0AAE3WB91"/>
<dbReference type="Pfam" id="PF11233">
    <property type="entry name" value="DUF3035"/>
    <property type="match status" value="1"/>
</dbReference>
<dbReference type="PROSITE" id="PS51257">
    <property type="entry name" value="PROKAR_LIPOPROTEIN"/>
    <property type="match status" value="1"/>
</dbReference>
<comment type="caution">
    <text evidence="2">The sequence shown here is derived from an EMBL/GenBank/DDBJ whole genome shotgun (WGS) entry which is preliminary data.</text>
</comment>
<keyword evidence="1" id="KW-0732">Signal</keyword>
<evidence type="ECO:0000256" key="1">
    <source>
        <dbReference type="SAM" id="SignalP"/>
    </source>
</evidence>
<dbReference type="RefSeq" id="WP_306734790.1">
    <property type="nucleotide sequence ID" value="NZ_JANHAX010000002.1"/>
</dbReference>
<sequence>MRKRIAILMMTAMGLSACAGYERDITLRDMRPATPGPDEFSILPGKPLQEPPSFTALPAPTPGAANLTDQNPMGDGVAALGGKPARLQDTGVPRSDTALVAHASRNGVDPNVRAELAAADEDFRRRKSRFTRIRIVRQDLYNQVYKRETLNARREWNRYRRAGARTPTAPPPQR</sequence>
<protein>
    <submittedName>
        <fullName evidence="2">DUF3035 domain-containing protein</fullName>
    </submittedName>
</protein>
<accession>A0AAE3WB91</accession>
<feature type="signal peptide" evidence="1">
    <location>
        <begin position="1"/>
        <end position="19"/>
    </location>
</feature>
<feature type="chain" id="PRO_5042165853" evidence="1">
    <location>
        <begin position="20"/>
        <end position="174"/>
    </location>
</feature>
<proteinExistence type="predicted"/>
<dbReference type="EMBL" id="JANHAX010000002">
    <property type="protein sequence ID" value="MDQ2089514.1"/>
    <property type="molecule type" value="Genomic_DNA"/>
</dbReference>
<reference evidence="2" key="2">
    <citation type="submission" date="2023-02" db="EMBL/GenBank/DDBJ databases">
        <title>'Rhodoalgimonas zhirmunskyi' gen. nov., isolated from a red alga.</title>
        <authorList>
            <person name="Nedashkovskaya O.I."/>
            <person name="Otstavnykh N.Y."/>
            <person name="Bystritskaya E.P."/>
            <person name="Balabanova L.A."/>
            <person name="Isaeva M.P."/>
        </authorList>
    </citation>
    <scope>NUCLEOTIDE SEQUENCE</scope>
    <source>
        <strain evidence="2">KCTC 52189</strain>
    </source>
</reference>
<name>A0AAE3WB91_9RHOB</name>
<reference evidence="2" key="1">
    <citation type="submission" date="2022-07" db="EMBL/GenBank/DDBJ databases">
        <authorList>
            <person name="Otstavnykh N."/>
            <person name="Isaeva M."/>
            <person name="Bystritskaya E."/>
        </authorList>
    </citation>
    <scope>NUCLEOTIDE SEQUENCE</scope>
    <source>
        <strain evidence="2">KCTC 52189</strain>
    </source>
</reference>
<evidence type="ECO:0000313" key="2">
    <source>
        <dbReference type="EMBL" id="MDQ2089514.1"/>
    </source>
</evidence>
<keyword evidence="3" id="KW-1185">Reference proteome</keyword>
<dbReference type="InterPro" id="IPR021395">
    <property type="entry name" value="DUF3035"/>
</dbReference>
<dbReference type="Proteomes" id="UP001226762">
    <property type="component" value="Unassembled WGS sequence"/>
</dbReference>
<evidence type="ECO:0000313" key="3">
    <source>
        <dbReference type="Proteomes" id="UP001226762"/>
    </source>
</evidence>